<dbReference type="InterPro" id="IPR036265">
    <property type="entry name" value="HIT-like_sf"/>
</dbReference>
<dbReference type="InterPro" id="IPR019808">
    <property type="entry name" value="Histidine_triad_CS"/>
</dbReference>
<dbReference type="Gene3D" id="3.30.428.10">
    <property type="entry name" value="HIT-like"/>
    <property type="match status" value="1"/>
</dbReference>
<dbReference type="InterPro" id="IPR011146">
    <property type="entry name" value="HIT-like"/>
</dbReference>
<dbReference type="Pfam" id="PF01230">
    <property type="entry name" value="HIT"/>
    <property type="match status" value="1"/>
</dbReference>
<dbReference type="AlphaFoldDB" id="A0AA51X6U4"/>
<name>A0AA51X6U4_9GAMM</name>
<feature type="domain" description="HIT" evidence="4">
    <location>
        <begin position="5"/>
        <end position="111"/>
    </location>
</feature>
<proteinExistence type="predicted"/>
<evidence type="ECO:0000313" key="6">
    <source>
        <dbReference type="Proteomes" id="UP001239782"/>
    </source>
</evidence>
<dbReference type="InterPro" id="IPR001310">
    <property type="entry name" value="Histidine_triad_HIT"/>
</dbReference>
<dbReference type="KEGG" id="plei:Q9312_14555"/>
<dbReference type="PANTHER" id="PTHR23089">
    <property type="entry name" value="HISTIDINE TRIAD HIT PROTEIN"/>
    <property type="match status" value="1"/>
</dbReference>
<dbReference type="Proteomes" id="UP001239782">
    <property type="component" value="Chromosome"/>
</dbReference>
<evidence type="ECO:0000313" key="5">
    <source>
        <dbReference type="EMBL" id="WMS86440.1"/>
    </source>
</evidence>
<evidence type="ECO:0000256" key="2">
    <source>
        <dbReference type="PIRSR" id="PIRSR601310-3"/>
    </source>
</evidence>
<reference evidence="5 6" key="1">
    <citation type="submission" date="2023-08" db="EMBL/GenBank/DDBJ databases">
        <title>Pleionea litopenaei sp. nov., isolated from stomach of juvenile Litopenaeus vannamei.</title>
        <authorList>
            <person name="Rho A.M."/>
            <person name="Hwang C.Y."/>
        </authorList>
    </citation>
    <scope>NUCLEOTIDE SEQUENCE [LARGE SCALE GENOMIC DNA]</scope>
    <source>
        <strain evidence="5 6">HL-JVS1</strain>
    </source>
</reference>
<evidence type="ECO:0000256" key="1">
    <source>
        <dbReference type="PIRSR" id="PIRSR601310-1"/>
    </source>
</evidence>
<feature type="short sequence motif" description="Histidine triad motif" evidence="2 3">
    <location>
        <begin position="97"/>
        <end position="101"/>
    </location>
</feature>
<organism evidence="5 6">
    <name type="scientific">Pleionea litopenaei</name>
    <dbReference type="NCBI Taxonomy" id="3070815"/>
    <lineage>
        <taxon>Bacteria</taxon>
        <taxon>Pseudomonadati</taxon>
        <taxon>Pseudomonadota</taxon>
        <taxon>Gammaproteobacteria</taxon>
        <taxon>Oceanospirillales</taxon>
        <taxon>Pleioneaceae</taxon>
        <taxon>Pleionea</taxon>
    </lineage>
</organism>
<dbReference type="SUPFAM" id="SSF54197">
    <property type="entry name" value="HIT-like"/>
    <property type="match status" value="1"/>
</dbReference>
<dbReference type="EMBL" id="CP133548">
    <property type="protein sequence ID" value="WMS86440.1"/>
    <property type="molecule type" value="Genomic_DNA"/>
</dbReference>
<dbReference type="PROSITE" id="PS51084">
    <property type="entry name" value="HIT_2"/>
    <property type="match status" value="1"/>
</dbReference>
<dbReference type="GO" id="GO:0003824">
    <property type="term" value="F:catalytic activity"/>
    <property type="evidence" value="ECO:0007669"/>
    <property type="project" value="InterPro"/>
</dbReference>
<dbReference type="CDD" id="cd01276">
    <property type="entry name" value="PKCI_related"/>
    <property type="match status" value="1"/>
</dbReference>
<evidence type="ECO:0000256" key="3">
    <source>
        <dbReference type="PROSITE-ProRule" id="PRU00464"/>
    </source>
</evidence>
<feature type="active site" description="Tele-AMP-histidine intermediate" evidence="1">
    <location>
        <position position="99"/>
    </location>
</feature>
<dbReference type="PROSITE" id="PS00892">
    <property type="entry name" value="HIT_1"/>
    <property type="match status" value="1"/>
</dbReference>
<protein>
    <submittedName>
        <fullName evidence="5">Histidine triad nucleotide-binding protein</fullName>
    </submittedName>
</protein>
<dbReference type="RefSeq" id="WP_309201585.1">
    <property type="nucleotide sequence ID" value="NZ_CP133548.1"/>
</dbReference>
<sequence length="111" mass="12160">MSDCLFCKIIAGEIPSKQVYQDEQLVVFHDIAPKAPTHVLVVPRKHIHSLAEANADDSELMSHIMLTLPKLAQQHGLNDGFRTVLNTGKGGGQEVFHIHFHLLGGGPMPFA</sequence>
<accession>A0AA51X6U4</accession>
<keyword evidence="6" id="KW-1185">Reference proteome</keyword>
<gene>
    <name evidence="5" type="ORF">Q9312_14555</name>
</gene>
<dbReference type="PRINTS" id="PR00332">
    <property type="entry name" value="HISTRIAD"/>
</dbReference>
<evidence type="ECO:0000259" key="4">
    <source>
        <dbReference type="PROSITE" id="PS51084"/>
    </source>
</evidence>